<dbReference type="Proteomes" id="UP000279236">
    <property type="component" value="Unassembled WGS sequence"/>
</dbReference>
<feature type="region of interest" description="Disordered" evidence="1">
    <location>
        <begin position="22"/>
        <end position="129"/>
    </location>
</feature>
<evidence type="ECO:0000313" key="3">
    <source>
        <dbReference type="Proteomes" id="UP000279236"/>
    </source>
</evidence>
<dbReference type="AlphaFoldDB" id="A0A427Y5K2"/>
<proteinExistence type="predicted"/>
<protein>
    <submittedName>
        <fullName evidence="2">Uncharacterized protein</fullName>
    </submittedName>
</protein>
<feature type="compositionally biased region" description="Low complexity" evidence="1">
    <location>
        <begin position="94"/>
        <end position="110"/>
    </location>
</feature>
<gene>
    <name evidence="2" type="ORF">EHS24_004606</name>
</gene>
<name>A0A427Y5K2_9TREE</name>
<sequence>MGITDFRSTRTVKYRESVYVPPLPVPVTRKSVDYTRSPKAYQQARPRASTTQADYPRNEQEPIGEEKEDDTAASASSSQIVAREEMVTEESFTSALRRGSSASAASSALATPKSDHGHWPGSSASTRSNVSLHSDTAAAADYFSFVPTFSSKYEDEEPDIHALTAMLGGAGKVAGGTNASPFGFETLPVGRHRTARVLPSDMLGDEDDFYVPAFKTSNANYFGSNYGGRR</sequence>
<evidence type="ECO:0000256" key="1">
    <source>
        <dbReference type="SAM" id="MobiDB-lite"/>
    </source>
</evidence>
<evidence type="ECO:0000313" key="2">
    <source>
        <dbReference type="EMBL" id="RSH86358.1"/>
    </source>
</evidence>
<dbReference type="EMBL" id="RSCE01000002">
    <property type="protein sequence ID" value="RSH86358.1"/>
    <property type="molecule type" value="Genomic_DNA"/>
</dbReference>
<dbReference type="GeneID" id="39589149"/>
<dbReference type="RefSeq" id="XP_028479143.1">
    <property type="nucleotide sequence ID" value="XM_028620171.1"/>
</dbReference>
<accession>A0A427Y5K2</accession>
<organism evidence="2 3">
    <name type="scientific">Apiotrichum porosum</name>
    <dbReference type="NCBI Taxonomy" id="105984"/>
    <lineage>
        <taxon>Eukaryota</taxon>
        <taxon>Fungi</taxon>
        <taxon>Dikarya</taxon>
        <taxon>Basidiomycota</taxon>
        <taxon>Agaricomycotina</taxon>
        <taxon>Tremellomycetes</taxon>
        <taxon>Trichosporonales</taxon>
        <taxon>Trichosporonaceae</taxon>
        <taxon>Apiotrichum</taxon>
    </lineage>
</organism>
<keyword evidence="3" id="KW-1185">Reference proteome</keyword>
<reference evidence="2 3" key="1">
    <citation type="submission" date="2018-11" db="EMBL/GenBank/DDBJ databases">
        <title>Genome sequence of Apiotrichum porosum DSM 27194.</title>
        <authorList>
            <person name="Aliyu H."/>
            <person name="Gorte O."/>
            <person name="Ochsenreither K."/>
        </authorList>
    </citation>
    <scope>NUCLEOTIDE SEQUENCE [LARGE SCALE GENOMIC DNA]</scope>
    <source>
        <strain evidence="2 3">DSM 27194</strain>
    </source>
</reference>
<comment type="caution">
    <text evidence="2">The sequence shown here is derived from an EMBL/GenBank/DDBJ whole genome shotgun (WGS) entry which is preliminary data.</text>
</comment>
<feature type="compositionally biased region" description="Acidic residues" evidence="1">
    <location>
        <begin position="62"/>
        <end position="71"/>
    </location>
</feature>